<dbReference type="InterPro" id="IPR011330">
    <property type="entry name" value="Glyco_hydro/deAcase_b/a-brl"/>
</dbReference>
<dbReference type="InterPro" id="IPR013783">
    <property type="entry name" value="Ig-like_fold"/>
</dbReference>
<keyword evidence="4" id="KW-0326">Glycosidase</keyword>
<dbReference type="GO" id="GO:0000272">
    <property type="term" value="P:polysaccharide catabolic process"/>
    <property type="evidence" value="ECO:0007669"/>
    <property type="project" value="UniProtKB-KW"/>
</dbReference>
<evidence type="ECO:0000256" key="2">
    <source>
        <dbReference type="ARBA" id="ARBA00022801"/>
    </source>
</evidence>
<dbReference type="PANTHER" id="PTHR22298">
    <property type="entry name" value="ENDO-1,4-BETA-GLUCANASE"/>
    <property type="match status" value="1"/>
</dbReference>
<comment type="similarity">
    <text evidence="1">Belongs to the glycosyl hydrolase 9 (cellulase E) family.</text>
</comment>
<dbReference type="CDD" id="cd02850">
    <property type="entry name" value="E_set_Cellulase_N"/>
    <property type="match status" value="1"/>
</dbReference>
<dbReference type="PROSITE" id="PS51677">
    <property type="entry name" value="NODB"/>
    <property type="match status" value="1"/>
</dbReference>
<dbReference type="CDD" id="cd10917">
    <property type="entry name" value="CE4_NodB_like_6s_7s"/>
    <property type="match status" value="1"/>
</dbReference>
<dbReference type="InterPro" id="IPR008928">
    <property type="entry name" value="6-hairpin_glycosidase_sf"/>
</dbReference>
<gene>
    <name evidence="7" type="ORF">M1B79_14735</name>
</gene>
<evidence type="ECO:0000256" key="4">
    <source>
        <dbReference type="ARBA" id="ARBA00023295"/>
    </source>
</evidence>
<evidence type="ECO:0000259" key="6">
    <source>
        <dbReference type="PROSITE" id="PS51677"/>
    </source>
</evidence>
<proteinExistence type="inferred from homology"/>
<comment type="caution">
    <text evidence="7">The sequence shown here is derived from an EMBL/GenBank/DDBJ whole genome shotgun (WGS) entry which is preliminary data.</text>
</comment>
<dbReference type="Proteomes" id="UP001143192">
    <property type="component" value="Unassembled WGS sequence"/>
</dbReference>
<organism evidence="7 8">
    <name type="scientific">Bacteroides muris</name>
    <name type="common">ex Fokt et al. 2023</name>
    <dbReference type="NCBI Taxonomy" id="2937417"/>
    <lineage>
        <taxon>Bacteria</taxon>
        <taxon>Pseudomonadati</taxon>
        <taxon>Bacteroidota</taxon>
        <taxon>Bacteroidia</taxon>
        <taxon>Bacteroidales</taxon>
        <taxon>Bacteroidaceae</taxon>
        <taxon>Bacteroides</taxon>
    </lineage>
</organism>
<dbReference type="EMBL" id="JAMZED010000043">
    <property type="protein sequence ID" value="MCR6505885.1"/>
    <property type="molecule type" value="Genomic_DNA"/>
</dbReference>
<dbReference type="Pfam" id="PF02927">
    <property type="entry name" value="CelD_N"/>
    <property type="match status" value="1"/>
</dbReference>
<dbReference type="InterPro" id="IPR002509">
    <property type="entry name" value="NODB_dom"/>
</dbReference>
<dbReference type="InterPro" id="IPR012341">
    <property type="entry name" value="6hp_glycosidase-like_sf"/>
</dbReference>
<dbReference type="Gene3D" id="1.50.10.10">
    <property type="match status" value="1"/>
</dbReference>
<dbReference type="SUPFAM" id="SSF81296">
    <property type="entry name" value="E set domains"/>
    <property type="match status" value="1"/>
</dbReference>
<name>A0A9X2NUK9_9BACE</name>
<evidence type="ECO:0000313" key="7">
    <source>
        <dbReference type="EMBL" id="MCR6505885.1"/>
    </source>
</evidence>
<dbReference type="RefSeq" id="WP_257932205.1">
    <property type="nucleotide sequence ID" value="NZ_JAMZED010000043.1"/>
</dbReference>
<dbReference type="InterPro" id="IPR014756">
    <property type="entry name" value="Ig_E-set"/>
</dbReference>
<dbReference type="Gene3D" id="2.60.40.10">
    <property type="entry name" value="Immunoglobulins"/>
    <property type="match status" value="1"/>
</dbReference>
<feature type="domain" description="NodB homology" evidence="6">
    <location>
        <begin position="622"/>
        <end position="829"/>
    </location>
</feature>
<dbReference type="SUPFAM" id="SSF88713">
    <property type="entry name" value="Glycoside hydrolase/deacetylase"/>
    <property type="match status" value="1"/>
</dbReference>
<dbReference type="InterPro" id="IPR001701">
    <property type="entry name" value="Glyco_hydro_9"/>
</dbReference>
<keyword evidence="2 7" id="KW-0378">Hydrolase</keyword>
<evidence type="ECO:0000313" key="8">
    <source>
        <dbReference type="Proteomes" id="UP001143192"/>
    </source>
</evidence>
<keyword evidence="8" id="KW-1185">Reference proteome</keyword>
<protein>
    <submittedName>
        <fullName evidence="7">Glycoside hydrolase family 9 protein</fullName>
    </submittedName>
</protein>
<keyword evidence="3" id="KW-0119">Carbohydrate metabolism</keyword>
<dbReference type="Gene3D" id="3.20.20.370">
    <property type="entry name" value="Glycoside hydrolase/deacetylase"/>
    <property type="match status" value="1"/>
</dbReference>
<dbReference type="GO" id="GO:0016810">
    <property type="term" value="F:hydrolase activity, acting on carbon-nitrogen (but not peptide) bonds"/>
    <property type="evidence" value="ECO:0007669"/>
    <property type="project" value="InterPro"/>
</dbReference>
<evidence type="ECO:0000256" key="5">
    <source>
        <dbReference type="ARBA" id="ARBA00023326"/>
    </source>
</evidence>
<dbReference type="Pfam" id="PF00759">
    <property type="entry name" value="Glyco_hydro_9"/>
    <property type="match status" value="1"/>
</dbReference>
<dbReference type="SUPFAM" id="SSF48208">
    <property type="entry name" value="Six-hairpin glycosidases"/>
    <property type="match status" value="1"/>
</dbReference>
<evidence type="ECO:0000256" key="3">
    <source>
        <dbReference type="ARBA" id="ARBA00023277"/>
    </source>
</evidence>
<keyword evidence="5" id="KW-0624">Polysaccharide degradation</keyword>
<dbReference type="AlphaFoldDB" id="A0A9X2NUK9"/>
<reference evidence="7" key="1">
    <citation type="journal article" date="2022" name="Arch. Microbiol.">
        <title>Bacteroides muris sp. nov. isolated from the cecum of wild-derived house mice.</title>
        <authorList>
            <person name="Fokt H."/>
            <person name="Unni R."/>
            <person name="Repnik U."/>
            <person name="Schmitz R.A."/>
            <person name="Bramkamp M."/>
            <person name="Baines J.F."/>
            <person name="Unterweger D."/>
        </authorList>
    </citation>
    <scope>NUCLEOTIDE SEQUENCE</scope>
    <source>
        <strain evidence="7">KH365_2</strain>
    </source>
</reference>
<dbReference type="InterPro" id="IPR004197">
    <property type="entry name" value="Cellulase_Ig-like"/>
</dbReference>
<reference evidence="7" key="2">
    <citation type="submission" date="2022-04" db="EMBL/GenBank/DDBJ databases">
        <authorList>
            <person name="Fokt H."/>
            <person name="Baines J."/>
        </authorList>
    </citation>
    <scope>NUCLEOTIDE SEQUENCE</scope>
    <source>
        <strain evidence="7">KH365_2</strain>
    </source>
</reference>
<dbReference type="GO" id="GO:0008810">
    <property type="term" value="F:cellulase activity"/>
    <property type="evidence" value="ECO:0007669"/>
    <property type="project" value="InterPro"/>
</dbReference>
<dbReference type="Pfam" id="PF01522">
    <property type="entry name" value="Polysacc_deac_1"/>
    <property type="match status" value="1"/>
</dbReference>
<sequence>MKSNYWLLIVIVTFIAALPCKADEWIRINQLGYLPQSIKVAVFMSEEGTRVDSYTLVDAFTGKTVQTFNAPKPTGKLGGMKSTYRLDFSNFTEPGTYYLKAGKTVSPRFPINTHVYNGTADFLLNYMRQQRCGYNPFLKDSCHIHDGYIVYHPTKTGQHIDVRGGWHDATDYLQYTTTSANAIYQMMFAYQENPESFGDAYDAAGLPGANGIPDIVDEIKWGLDWLNRMNPAPGELYNQIADDRDHAGMRLPNKDLVDYGYGPGKGRPVYFCSGEPQVRGKFRNTTTGVASTAGKFASCFALGAKILKGYYPEFAAEIEAKADAAYQEGVKKPGACQTASVLSPYIYEEDNWVDDMELGAMELYKATGDNKYLAQALEYGRREPVTPWMGADSARHYQWYPFMNMGHYHLAKVDNSRISKEFIRNMRTGIERTYEKAIESPFLHGIPYIWCSNNLTTAMLTQCRLYRETTGDDTYAEMEASLRDWLFGCNPWGTSMIVELPLYGDYPSQPHSSLLNAGVGNTTGGLVDGPVYRTIFENLRGVNMTGIPGTPGQDYERFQPDLMVYHDALHDYSTNEPTMDGTACLTYYLSAMQKDGMKQAGIPNDKNVYVDGGIIRTDSSKKQITLVFTAADKADGADAIISTLKKHGIKGGFFFTGEFYELYPDVVKRLLDEGHFVGSHSYGHLLYMPWEDRDSLLVTREEFENDIMKSYETLRKAGIEYKDAPVYIPPYEYYNKEISAWAKNMGIQVINYTPGTMSNADYTTPDMGQKYRSSKFIYDKIMEVEKKEGLNGHLMLIHFGTDDRRTDKFYNGYLDKMIKTLKRKGYTFVPVCEAVGI</sequence>
<evidence type="ECO:0000256" key="1">
    <source>
        <dbReference type="ARBA" id="ARBA00007072"/>
    </source>
</evidence>
<accession>A0A9X2NUK9</accession>